<accession>A0A0V0HXZ9</accession>
<dbReference type="AlphaFoldDB" id="A0A0V0HXZ9"/>
<keyword evidence="1" id="KW-0732">Signal</keyword>
<proteinExistence type="predicted"/>
<sequence length="77" mass="8700">MKALRVILILFEAISGHHINWRRSKLFPVNEVTGLQQLADILSGEMGCFPTVYLKDVKKTGKVEISVLISRRKAGYD</sequence>
<dbReference type="EMBL" id="GEDG01014279">
    <property type="protein sequence ID" value="JAP24534.1"/>
    <property type="molecule type" value="Transcribed_RNA"/>
</dbReference>
<name>A0A0V0HXZ9_SOLCH</name>
<feature type="chain" id="PRO_5006866106" evidence="1">
    <location>
        <begin position="17"/>
        <end position="77"/>
    </location>
</feature>
<reference evidence="2" key="1">
    <citation type="submission" date="2015-12" db="EMBL/GenBank/DDBJ databases">
        <title>Gene expression during late stages of embryo sac development: a critical building block for successful pollen-pistil interactions.</title>
        <authorList>
            <person name="Liu Y."/>
            <person name="Joly V."/>
            <person name="Sabar M."/>
            <person name="Matton D.P."/>
        </authorList>
    </citation>
    <scope>NUCLEOTIDE SEQUENCE</scope>
</reference>
<evidence type="ECO:0000313" key="2">
    <source>
        <dbReference type="EMBL" id="JAP24534.1"/>
    </source>
</evidence>
<feature type="signal peptide" evidence="1">
    <location>
        <begin position="1"/>
        <end position="16"/>
    </location>
</feature>
<protein>
    <submittedName>
        <fullName evidence="2">Putative ovule protein</fullName>
    </submittedName>
</protein>
<evidence type="ECO:0000256" key="1">
    <source>
        <dbReference type="SAM" id="SignalP"/>
    </source>
</evidence>
<organism evidence="2">
    <name type="scientific">Solanum chacoense</name>
    <name type="common">Chaco potato</name>
    <dbReference type="NCBI Taxonomy" id="4108"/>
    <lineage>
        <taxon>Eukaryota</taxon>
        <taxon>Viridiplantae</taxon>
        <taxon>Streptophyta</taxon>
        <taxon>Embryophyta</taxon>
        <taxon>Tracheophyta</taxon>
        <taxon>Spermatophyta</taxon>
        <taxon>Magnoliopsida</taxon>
        <taxon>eudicotyledons</taxon>
        <taxon>Gunneridae</taxon>
        <taxon>Pentapetalae</taxon>
        <taxon>asterids</taxon>
        <taxon>lamiids</taxon>
        <taxon>Solanales</taxon>
        <taxon>Solanaceae</taxon>
        <taxon>Solanoideae</taxon>
        <taxon>Solaneae</taxon>
        <taxon>Solanum</taxon>
    </lineage>
</organism>